<feature type="domain" description="Hint" evidence="1">
    <location>
        <begin position="33"/>
        <end position="77"/>
    </location>
</feature>
<dbReference type="InterPro" id="IPR001767">
    <property type="entry name" value="Hedgehog_Hint"/>
</dbReference>
<dbReference type="Pfam" id="PF01079">
    <property type="entry name" value="Hint"/>
    <property type="match status" value="1"/>
</dbReference>
<comment type="caution">
    <text evidence="2">The sequence shown here is derived from an EMBL/GenBank/DDBJ whole genome shotgun (WGS) entry which is preliminary data.</text>
</comment>
<dbReference type="GO" id="GO:0016540">
    <property type="term" value="P:protein autoprocessing"/>
    <property type="evidence" value="ECO:0007669"/>
    <property type="project" value="InterPro"/>
</dbReference>
<dbReference type="PANTHER" id="PTHR11889">
    <property type="entry name" value="HEDGEHOG"/>
    <property type="match status" value="1"/>
</dbReference>
<gene>
    <name evidence="2" type="ORF">SNE40_008231</name>
</gene>
<protein>
    <recommendedName>
        <fullName evidence="1">Hint domain-containing protein</fullName>
    </recommendedName>
</protein>
<keyword evidence="3" id="KW-1185">Reference proteome</keyword>
<proteinExistence type="predicted"/>
<organism evidence="2 3">
    <name type="scientific">Patella caerulea</name>
    <name type="common">Rayed Mediterranean limpet</name>
    <dbReference type="NCBI Taxonomy" id="87958"/>
    <lineage>
        <taxon>Eukaryota</taxon>
        <taxon>Metazoa</taxon>
        <taxon>Spiralia</taxon>
        <taxon>Lophotrochozoa</taxon>
        <taxon>Mollusca</taxon>
        <taxon>Gastropoda</taxon>
        <taxon>Patellogastropoda</taxon>
        <taxon>Patelloidea</taxon>
        <taxon>Patellidae</taxon>
        <taxon>Patella</taxon>
    </lineage>
</organism>
<accession>A0AAN8PYL4</accession>
<sequence length="128" mass="13729">MMKDDAMDMVMAKKIKIGDFLVVCDVDVDTDSEGTITTEPVVSIETIQGKGIYNPFTKEGTIFVNGILASCYSGVKPSLAHNALAPFRALYSVTPKVVMDAIMTPNEGGIPHVLDAAFNVLEPVVAEH</sequence>
<dbReference type="InterPro" id="IPR003586">
    <property type="entry name" value="Hint_dom_C"/>
</dbReference>
<dbReference type="SUPFAM" id="SSF51294">
    <property type="entry name" value="Hedgehog/intein (Hint) domain"/>
    <property type="match status" value="1"/>
</dbReference>
<dbReference type="PANTHER" id="PTHR11889:SF31">
    <property type="entry name" value="PROTEIN HEDGEHOG"/>
    <property type="match status" value="1"/>
</dbReference>
<dbReference type="InterPro" id="IPR036844">
    <property type="entry name" value="Hint_dom_sf"/>
</dbReference>
<reference evidence="2 3" key="1">
    <citation type="submission" date="2024-01" db="EMBL/GenBank/DDBJ databases">
        <title>The genome of the rayed Mediterranean limpet Patella caerulea (Linnaeus, 1758).</title>
        <authorList>
            <person name="Anh-Thu Weber A."/>
            <person name="Halstead-Nussloch G."/>
        </authorList>
    </citation>
    <scope>NUCLEOTIDE SEQUENCE [LARGE SCALE GENOMIC DNA]</scope>
    <source>
        <strain evidence="2">AATW-2023a</strain>
        <tissue evidence="2">Whole specimen</tissue>
    </source>
</reference>
<dbReference type="Proteomes" id="UP001347796">
    <property type="component" value="Unassembled WGS sequence"/>
</dbReference>
<dbReference type="EMBL" id="JAZGQO010000006">
    <property type="protein sequence ID" value="KAK6186134.1"/>
    <property type="molecule type" value="Genomic_DNA"/>
</dbReference>
<evidence type="ECO:0000259" key="1">
    <source>
        <dbReference type="SMART" id="SM00305"/>
    </source>
</evidence>
<dbReference type="Gene3D" id="2.170.16.10">
    <property type="entry name" value="Hedgehog/Intein (Hint) domain"/>
    <property type="match status" value="1"/>
</dbReference>
<name>A0AAN8PYL4_PATCE</name>
<evidence type="ECO:0000313" key="2">
    <source>
        <dbReference type="EMBL" id="KAK6186134.1"/>
    </source>
</evidence>
<dbReference type="InterPro" id="IPR050387">
    <property type="entry name" value="Hedgehog_Signaling"/>
</dbReference>
<dbReference type="SMART" id="SM00305">
    <property type="entry name" value="HintC"/>
    <property type="match status" value="1"/>
</dbReference>
<evidence type="ECO:0000313" key="3">
    <source>
        <dbReference type="Proteomes" id="UP001347796"/>
    </source>
</evidence>
<dbReference type="AlphaFoldDB" id="A0AAN8PYL4"/>